<evidence type="ECO:0000313" key="4">
    <source>
        <dbReference type="Proteomes" id="UP000196402"/>
    </source>
</evidence>
<dbReference type="VEuPathDB" id="PlasmoDB:PVW1_040010100"/>
<gene>
    <name evidence="3" type="ORF">PVT01_040006300</name>
</gene>
<feature type="region of interest" description="Disordered" evidence="1">
    <location>
        <begin position="429"/>
        <end position="457"/>
    </location>
</feature>
<dbReference type="EMBL" id="LT615242">
    <property type="protein sequence ID" value="SCO65544.1"/>
    <property type="molecule type" value="Genomic_DNA"/>
</dbReference>
<protein>
    <submittedName>
        <fullName evidence="3">VIR protein</fullName>
    </submittedName>
</protein>
<keyword evidence="2" id="KW-0472">Membrane</keyword>
<sequence>MTTPKRAEWETLFKDFPAQKQYKIFDESANSCYRSYCENLSIPDPTKKRELINLCKKIACRYTNLPYIVRSEKKYSDRCSYFIHWAQDVIRKHFKVDLASSYYYHFIFKLIDVAREISWEDLKSPPCQRLFDSEFKHWEVEKDIHDYFKNIETLKNKIDTDVGKRDSYLEYLTYIKRLYENNYRECCDPYDISYSNCPNYFVCNPNFHPNELIAKINPDTQVRRVTVIEQRGQTGSRGGSTLQGKSARYNTRNQGAYCPTGTTYDYKSHTCKTPEGLSFKVVDYGTHYDLPTLDNQFGSGDNTGMVVPGSNSEGSNTYRTFRLGFSAFLGLVIGVVFYLFIKRTTPIGQVLGGKKRKGKKTAEEAMVEIHEEEQLGGNNVNADAQWDGYAADAQWGGYNAGAQWDDHHADAQWDDHHADAQWDDHHADAQWDDHHGEGQWDDHHADAHWDDHHGEGQWDDHHADAQWDEHHADAQWDDRHGGHWDDHHGEGHWDDHHGEGHWDDDHRGGGSSDYSNSYDNDRQLRFSYQPSYEPYD</sequence>
<dbReference type="VEuPathDB" id="PlasmoDB:PVPAM_040014600"/>
<reference evidence="3 4" key="1">
    <citation type="submission" date="2016-07" db="EMBL/GenBank/DDBJ databases">
        <authorList>
            <consortium name="Pathogen Informatics"/>
        </authorList>
    </citation>
    <scope>NUCLEOTIDE SEQUENCE [LARGE SCALE GENOMIC DNA]</scope>
</reference>
<name>A0A1G4GSH1_PLAVI</name>
<dbReference type="VEuPathDB" id="PlasmoDB:PVP01_0403900"/>
<feature type="transmembrane region" description="Helical" evidence="2">
    <location>
        <begin position="321"/>
        <end position="341"/>
    </location>
</feature>
<evidence type="ECO:0000256" key="1">
    <source>
        <dbReference type="SAM" id="MobiDB-lite"/>
    </source>
</evidence>
<organism evidence="3 4">
    <name type="scientific">Plasmodium vivax</name>
    <name type="common">malaria parasite P. vivax</name>
    <dbReference type="NCBI Taxonomy" id="5855"/>
    <lineage>
        <taxon>Eukaryota</taxon>
        <taxon>Sar</taxon>
        <taxon>Alveolata</taxon>
        <taxon>Apicomplexa</taxon>
        <taxon>Aconoidasida</taxon>
        <taxon>Haemosporida</taxon>
        <taxon>Plasmodiidae</taxon>
        <taxon>Plasmodium</taxon>
        <taxon>Plasmodium (Plasmodium)</taxon>
    </lineage>
</organism>
<feature type="region of interest" description="Disordered" evidence="1">
    <location>
        <begin position="504"/>
        <end position="536"/>
    </location>
</feature>
<dbReference type="Proteomes" id="UP000196402">
    <property type="component" value="Chromosome 4"/>
</dbReference>
<keyword evidence="2" id="KW-1133">Transmembrane helix</keyword>
<accession>A0A1G4GSH1</accession>
<evidence type="ECO:0000256" key="2">
    <source>
        <dbReference type="SAM" id="Phobius"/>
    </source>
</evidence>
<dbReference type="AlphaFoldDB" id="A0A1G4GSH1"/>
<dbReference type="VEuPathDB" id="PlasmoDB:PVX_002485"/>
<proteinExistence type="predicted"/>
<evidence type="ECO:0000313" key="3">
    <source>
        <dbReference type="EMBL" id="SCO65544.1"/>
    </source>
</evidence>
<dbReference type="Pfam" id="PF05795">
    <property type="entry name" value="Plasmodium_Vir"/>
    <property type="match status" value="1"/>
</dbReference>
<keyword evidence="2" id="KW-0812">Transmembrane</keyword>
<dbReference type="InterPro" id="IPR008780">
    <property type="entry name" value="Plasmodium_Vir"/>
</dbReference>